<dbReference type="EMBL" id="BLLF01000709">
    <property type="protein sequence ID" value="GFH14287.1"/>
    <property type="molecule type" value="Genomic_DNA"/>
</dbReference>
<keyword evidence="1" id="KW-0418">Kinase</keyword>
<comment type="caution">
    <text evidence="1">The sequence shown here is derived from an EMBL/GenBank/DDBJ whole genome shotgun (WGS) entry which is preliminary data.</text>
</comment>
<evidence type="ECO:0000313" key="2">
    <source>
        <dbReference type="Proteomes" id="UP000485058"/>
    </source>
</evidence>
<dbReference type="Proteomes" id="UP000485058">
    <property type="component" value="Unassembled WGS sequence"/>
</dbReference>
<gene>
    <name evidence="1" type="ORF">HaLaN_10314</name>
</gene>
<dbReference type="InterPro" id="IPR052396">
    <property type="entry name" value="Meiotic_Drive_Suppr_Kinase"/>
</dbReference>
<dbReference type="Gene3D" id="1.10.510.10">
    <property type="entry name" value="Transferase(Phosphotransferase) domain 1"/>
    <property type="match status" value="1"/>
</dbReference>
<dbReference type="PANTHER" id="PTHR37171:SF1">
    <property type="entry name" value="SERINE_THREONINE-PROTEIN KINASE YRZF-RELATED"/>
    <property type="match status" value="1"/>
</dbReference>
<dbReference type="SUPFAM" id="SSF56112">
    <property type="entry name" value="Protein kinase-like (PK-like)"/>
    <property type="match status" value="1"/>
</dbReference>
<sequence>MPDVMCQAVIDLTDRHGVGPEVLTQACSYCQEKGWRFTFITSYQYTFFVWRVAEDRYAVTDGLLHDAAPHDLYTREVLAYIIWMSLEAPWGRQLPPGELHDLEVLLKQQAPVTVLHGRPQVQQSQVQQDQVQQSQVQQDQVQQSQVREDQVQQIQVQQSQVQQDQVQQGSNQLQQTPTAPLHALRQKDQPALWHALGGRSMRACGAGLVGAGHNWRRYLKHAAQCCLDCLLVMLVEIRDAGVVGVKAARQPPWSHAAAVGVTLPVWSTHWCRLQDVPVAIKATDACKSPDIVQLLWHEAKIYEFLQDLQGHLLPVLHGCGYWSGSNNFFLATAVVPGKPINSCRGVADAQATAQAARQALQAIHQRGVAHGDVRADNIMVQYFGSIPQACGG</sequence>
<dbReference type="Gene3D" id="3.30.200.20">
    <property type="entry name" value="Phosphorylase Kinase, domain 1"/>
    <property type="match status" value="1"/>
</dbReference>
<keyword evidence="1" id="KW-0808">Transferase</keyword>
<dbReference type="InterPro" id="IPR011009">
    <property type="entry name" value="Kinase-like_dom_sf"/>
</dbReference>
<proteinExistence type="predicted"/>
<protein>
    <submittedName>
        <fullName evidence="1">Protein kinase domain-containing protein</fullName>
    </submittedName>
</protein>
<dbReference type="PANTHER" id="PTHR37171">
    <property type="entry name" value="SERINE/THREONINE-PROTEIN KINASE YRZF-RELATED"/>
    <property type="match status" value="1"/>
</dbReference>
<reference evidence="1 2" key="1">
    <citation type="submission" date="2020-02" db="EMBL/GenBank/DDBJ databases">
        <title>Draft genome sequence of Haematococcus lacustris strain NIES-144.</title>
        <authorList>
            <person name="Morimoto D."/>
            <person name="Nakagawa S."/>
            <person name="Yoshida T."/>
            <person name="Sawayama S."/>
        </authorList>
    </citation>
    <scope>NUCLEOTIDE SEQUENCE [LARGE SCALE GENOMIC DNA]</scope>
    <source>
        <strain evidence="1 2">NIES-144</strain>
    </source>
</reference>
<dbReference type="GO" id="GO:0016301">
    <property type="term" value="F:kinase activity"/>
    <property type="evidence" value="ECO:0007669"/>
    <property type="project" value="UniProtKB-KW"/>
</dbReference>
<name>A0A699YVL3_HAELA</name>
<keyword evidence="2" id="KW-1185">Reference proteome</keyword>
<evidence type="ECO:0000313" key="1">
    <source>
        <dbReference type="EMBL" id="GFH14287.1"/>
    </source>
</evidence>
<organism evidence="1 2">
    <name type="scientific">Haematococcus lacustris</name>
    <name type="common">Green alga</name>
    <name type="synonym">Haematococcus pluvialis</name>
    <dbReference type="NCBI Taxonomy" id="44745"/>
    <lineage>
        <taxon>Eukaryota</taxon>
        <taxon>Viridiplantae</taxon>
        <taxon>Chlorophyta</taxon>
        <taxon>core chlorophytes</taxon>
        <taxon>Chlorophyceae</taxon>
        <taxon>CS clade</taxon>
        <taxon>Chlamydomonadales</taxon>
        <taxon>Haematococcaceae</taxon>
        <taxon>Haematococcus</taxon>
    </lineage>
</organism>
<dbReference type="AlphaFoldDB" id="A0A699YVL3"/>
<accession>A0A699YVL3</accession>